<dbReference type="Proteomes" id="UP001175000">
    <property type="component" value="Unassembled WGS sequence"/>
</dbReference>
<dbReference type="EMBL" id="JAULSU010000007">
    <property type="protein sequence ID" value="KAK0611413.1"/>
    <property type="molecule type" value="Genomic_DNA"/>
</dbReference>
<proteinExistence type="predicted"/>
<keyword evidence="2" id="KW-1185">Reference proteome</keyword>
<gene>
    <name evidence="1" type="ORF">B0T14DRAFT_327895</name>
</gene>
<evidence type="ECO:0000313" key="2">
    <source>
        <dbReference type="Proteomes" id="UP001175000"/>
    </source>
</evidence>
<organism evidence="1 2">
    <name type="scientific">Immersiella caudata</name>
    <dbReference type="NCBI Taxonomy" id="314043"/>
    <lineage>
        <taxon>Eukaryota</taxon>
        <taxon>Fungi</taxon>
        <taxon>Dikarya</taxon>
        <taxon>Ascomycota</taxon>
        <taxon>Pezizomycotina</taxon>
        <taxon>Sordariomycetes</taxon>
        <taxon>Sordariomycetidae</taxon>
        <taxon>Sordariales</taxon>
        <taxon>Lasiosphaeriaceae</taxon>
        <taxon>Immersiella</taxon>
    </lineage>
</organism>
<accession>A0AA39WB31</accession>
<comment type="caution">
    <text evidence="1">The sequence shown here is derived from an EMBL/GenBank/DDBJ whole genome shotgun (WGS) entry which is preliminary data.</text>
</comment>
<reference evidence="1" key="1">
    <citation type="submission" date="2023-06" db="EMBL/GenBank/DDBJ databases">
        <title>Genome-scale phylogeny and comparative genomics of the fungal order Sordariales.</title>
        <authorList>
            <consortium name="Lawrence Berkeley National Laboratory"/>
            <person name="Hensen N."/>
            <person name="Bonometti L."/>
            <person name="Westerberg I."/>
            <person name="Brannstrom I.O."/>
            <person name="Guillou S."/>
            <person name="Cros-Aarteil S."/>
            <person name="Calhoun S."/>
            <person name="Haridas S."/>
            <person name="Kuo A."/>
            <person name="Mondo S."/>
            <person name="Pangilinan J."/>
            <person name="Riley R."/>
            <person name="Labutti K."/>
            <person name="Andreopoulos B."/>
            <person name="Lipzen A."/>
            <person name="Chen C."/>
            <person name="Yanf M."/>
            <person name="Daum C."/>
            <person name="Ng V."/>
            <person name="Clum A."/>
            <person name="Steindorff A."/>
            <person name="Ohm R."/>
            <person name="Martin F."/>
            <person name="Silar P."/>
            <person name="Natvig D."/>
            <person name="Lalanne C."/>
            <person name="Gautier V."/>
            <person name="Ament-Velasquez S.L."/>
            <person name="Kruys A."/>
            <person name="Hutchinson M.I."/>
            <person name="Powell A.J."/>
            <person name="Barry K."/>
            <person name="Miller A.N."/>
            <person name="Grigoriev I.V."/>
            <person name="Debuchy R."/>
            <person name="Gladieux P."/>
            <person name="Thoren M.H."/>
            <person name="Johannesson H."/>
        </authorList>
    </citation>
    <scope>NUCLEOTIDE SEQUENCE</scope>
    <source>
        <strain evidence="1">CBS 606.72</strain>
    </source>
</reference>
<evidence type="ECO:0000313" key="1">
    <source>
        <dbReference type="EMBL" id="KAK0611413.1"/>
    </source>
</evidence>
<protein>
    <submittedName>
        <fullName evidence="1">Uncharacterized protein</fullName>
    </submittedName>
</protein>
<dbReference type="AlphaFoldDB" id="A0AA39WB31"/>
<sequence>MKLNLRAGIKGGFIYSFFIRSGDSPPVSFSSRITGLTTLGSIEIRTLQRDASIQPTLGNDTTPFVACRSPNAKLSPNCIDYLVEKVRPALTSVPPIYSSLAQPAVAECSCREATILFLTRTCISQPISSLGSWQQLSDCNIIRPQLNLALHTILISGQKREKGLALAGGIVYRNQTAPSAQPRPMSCFLDARLVIATLAYMNRIGFQSGGVRNV</sequence>
<name>A0AA39WB31_9PEZI</name>